<evidence type="ECO:0000313" key="2">
    <source>
        <dbReference type="EMBL" id="PBK62735.1"/>
    </source>
</evidence>
<feature type="non-terminal residue" evidence="2">
    <location>
        <position position="60"/>
    </location>
</feature>
<accession>A0A2H3AVL3</accession>
<dbReference type="EMBL" id="KZ293468">
    <property type="protein sequence ID" value="PBK62277.1"/>
    <property type="molecule type" value="Genomic_DNA"/>
</dbReference>
<name>A0A2H3AVL3_9AGAR</name>
<evidence type="ECO:0000313" key="3">
    <source>
        <dbReference type="Proteomes" id="UP000218334"/>
    </source>
</evidence>
<gene>
    <name evidence="1" type="ORF">ARMSODRAFT_858124</name>
    <name evidence="2" type="ORF">ARMSODRAFT_863209</name>
</gene>
<evidence type="ECO:0000313" key="1">
    <source>
        <dbReference type="EMBL" id="PBK62277.1"/>
    </source>
</evidence>
<sequence>ILVGGIVSGGGWYLSRTAMGPTIQWTKSNPTPWNTIEPNQGTKLLEVNQKFEKKWSRDKL</sequence>
<feature type="non-terminal residue" evidence="2">
    <location>
        <position position="1"/>
    </location>
</feature>
<proteinExistence type="predicted"/>
<protein>
    <submittedName>
        <fullName evidence="2">Uncharacterized protein</fullName>
    </submittedName>
</protein>
<keyword evidence="3" id="KW-1185">Reference proteome</keyword>
<dbReference type="Proteomes" id="UP000218334">
    <property type="component" value="Unassembled WGS sequence"/>
</dbReference>
<dbReference type="Pfam" id="PF06522">
    <property type="entry name" value="B12D"/>
    <property type="match status" value="1"/>
</dbReference>
<dbReference type="AlphaFoldDB" id="A0A2H3AVL3"/>
<dbReference type="EMBL" id="KZ293463">
    <property type="protein sequence ID" value="PBK62735.1"/>
    <property type="molecule type" value="Genomic_DNA"/>
</dbReference>
<reference evidence="2" key="2">
    <citation type="journal article" date="2017" name="Nat. Ecol. Evol.">
        <title>Lineage-specific genetic innovations streamline the genomes of Armillaria species to pathogenesis.</title>
        <authorList>
            <consortium name="DOE Joint Genome Institute"/>
            <person name="Sipos G."/>
            <person name="Prasanna A.N."/>
            <person name="Walter M.C."/>
            <person name="O'Connor E."/>
            <person name="Balint B."/>
            <person name="Krizsan K."/>
            <person name="Kiss B."/>
            <person name="Hess J."/>
            <person name="Varga T."/>
            <person name="Slot J."/>
            <person name="Riley R."/>
            <person name="Boka B."/>
            <person name="Rigling D."/>
            <person name="Barry K."/>
            <person name="Lee J."/>
            <person name="Mihaltcheva S."/>
            <person name="LaButti K."/>
            <person name="Lipzen A."/>
            <person name="Waldron R."/>
            <person name="Moloney N.M."/>
            <person name="Sperisen C."/>
            <person name="Kredics L."/>
            <person name="Vagvolgyi C."/>
            <person name="Patrignani A."/>
            <person name="Fitzpatrick D."/>
            <person name="Nagy I."/>
            <person name="Doyle S."/>
            <person name="Anderson J."/>
            <person name="Grigoriev I.V."/>
            <person name="Guldener U."/>
            <person name="Munsterkotter M."/>
            <person name="Nagy L.G."/>
        </authorList>
    </citation>
    <scope>NUCLEOTIDE SEQUENCE [LARGE SCALE GENOMIC DNA]</scope>
    <source>
        <strain evidence="2">28-4</strain>
    </source>
</reference>
<reference evidence="3" key="1">
    <citation type="journal article" date="2017" name="Nat. Ecol. Evol.">
        <title>Genome expansion and lineage-specific genetic innovations in the forest pathogenic fungi Armillaria.</title>
        <authorList>
            <person name="Sipos G."/>
            <person name="Prasanna A.N."/>
            <person name="Walter M.C."/>
            <person name="O'Connor E."/>
            <person name="Balint B."/>
            <person name="Krizsan K."/>
            <person name="Kiss B."/>
            <person name="Hess J."/>
            <person name="Varga T."/>
            <person name="Slot J."/>
            <person name="Riley R."/>
            <person name="Boka B."/>
            <person name="Rigling D."/>
            <person name="Barry K."/>
            <person name="Lee J."/>
            <person name="Mihaltcheva S."/>
            <person name="LaButti K."/>
            <person name="Lipzen A."/>
            <person name="Waldron R."/>
            <person name="Moloney N.M."/>
            <person name="Sperisen C."/>
            <person name="Kredics L."/>
            <person name="Vagvoelgyi C."/>
            <person name="Patrignani A."/>
            <person name="Fitzpatrick D."/>
            <person name="Nagy I."/>
            <person name="Doyle S."/>
            <person name="Anderson J.B."/>
            <person name="Grigoriev I.V."/>
            <person name="Gueldener U."/>
            <person name="Muensterkoetter M."/>
            <person name="Nagy L.G."/>
        </authorList>
    </citation>
    <scope>NUCLEOTIDE SEQUENCE [LARGE SCALE GENOMIC DNA]</scope>
    <source>
        <strain evidence="3">28-4</strain>
    </source>
</reference>
<dbReference type="InterPro" id="IPR010530">
    <property type="entry name" value="B12D"/>
</dbReference>
<organism evidence="2 3">
    <name type="scientific">Armillaria solidipes</name>
    <dbReference type="NCBI Taxonomy" id="1076256"/>
    <lineage>
        <taxon>Eukaryota</taxon>
        <taxon>Fungi</taxon>
        <taxon>Dikarya</taxon>
        <taxon>Basidiomycota</taxon>
        <taxon>Agaricomycotina</taxon>
        <taxon>Agaricomycetes</taxon>
        <taxon>Agaricomycetidae</taxon>
        <taxon>Agaricales</taxon>
        <taxon>Marasmiineae</taxon>
        <taxon>Physalacriaceae</taxon>
        <taxon>Armillaria</taxon>
    </lineage>
</organism>
<dbReference type="STRING" id="1076256.A0A2H3AVL3"/>